<feature type="repeat" description="ARM" evidence="6">
    <location>
        <begin position="239"/>
        <end position="281"/>
    </location>
</feature>
<dbReference type="GO" id="GO:0061608">
    <property type="term" value="F:nuclear import signal receptor activity"/>
    <property type="evidence" value="ECO:0007669"/>
    <property type="project" value="InterPro"/>
</dbReference>
<dbReference type="PANTHER" id="PTHR23316">
    <property type="entry name" value="IMPORTIN ALPHA"/>
    <property type="match status" value="1"/>
</dbReference>
<feature type="region of interest" description="Disordered" evidence="7">
    <location>
        <begin position="1"/>
        <end position="57"/>
    </location>
</feature>
<dbReference type="SUPFAM" id="SSF48371">
    <property type="entry name" value="ARM repeat"/>
    <property type="match status" value="1"/>
</dbReference>
<dbReference type="GO" id="GO:0005634">
    <property type="term" value="C:nucleus"/>
    <property type="evidence" value="ECO:0007669"/>
    <property type="project" value="UniProtKB-ARBA"/>
</dbReference>
<feature type="compositionally biased region" description="Basic residues" evidence="7">
    <location>
        <begin position="1"/>
        <end position="10"/>
    </location>
</feature>
<dbReference type="Proteomes" id="UP000829999">
    <property type="component" value="Chromosome 29"/>
</dbReference>
<dbReference type="AlphaFoldDB" id="A0A2H1WUS7"/>
<dbReference type="PIRSF" id="PIRSF005673">
    <property type="entry name" value="Importin_alpha"/>
    <property type="match status" value="1"/>
</dbReference>
<keyword evidence="3" id="KW-0677">Repeat</keyword>
<dbReference type="InterPro" id="IPR024931">
    <property type="entry name" value="Importin_alpha"/>
</dbReference>
<evidence type="ECO:0000256" key="7">
    <source>
        <dbReference type="SAM" id="MobiDB-lite"/>
    </source>
</evidence>
<dbReference type="SMART" id="SM00185">
    <property type="entry name" value="ARM"/>
    <property type="match status" value="8"/>
</dbReference>
<dbReference type="GO" id="GO:0005737">
    <property type="term" value="C:cytoplasm"/>
    <property type="evidence" value="ECO:0007669"/>
    <property type="project" value="InterPro"/>
</dbReference>
<feature type="region of interest" description="Disordered" evidence="7">
    <location>
        <begin position="491"/>
        <end position="520"/>
    </location>
</feature>
<dbReference type="PROSITE" id="PS50176">
    <property type="entry name" value="ARM_REPEAT"/>
    <property type="match status" value="3"/>
</dbReference>
<accession>A0A2H1WUS7</accession>
<evidence type="ECO:0000313" key="10">
    <source>
        <dbReference type="Proteomes" id="UP000829999"/>
    </source>
</evidence>
<dbReference type="EMBL" id="ODYU01011211">
    <property type="protein sequence ID" value="SOQ56810.1"/>
    <property type="molecule type" value="Genomic_DNA"/>
</dbReference>
<feature type="compositionally biased region" description="Basic and acidic residues" evidence="7">
    <location>
        <begin position="17"/>
        <end position="39"/>
    </location>
</feature>
<evidence type="ECO:0000256" key="3">
    <source>
        <dbReference type="ARBA" id="ARBA00022737"/>
    </source>
</evidence>
<feature type="repeat" description="ARM" evidence="6">
    <location>
        <begin position="153"/>
        <end position="196"/>
    </location>
</feature>
<reference evidence="9" key="1">
    <citation type="submission" date="2016-07" db="EMBL/GenBank/DDBJ databases">
        <authorList>
            <person name="Bretaudeau A."/>
        </authorList>
    </citation>
    <scope>NUCLEOTIDE SEQUENCE</scope>
    <source>
        <strain evidence="9">Rice</strain>
        <tissue evidence="9">Whole body</tissue>
    </source>
</reference>
<dbReference type="Gene3D" id="1.25.10.10">
    <property type="entry name" value="Leucine-rich Repeat Variant"/>
    <property type="match status" value="1"/>
</dbReference>
<keyword evidence="2 5" id="KW-0813">Transport</keyword>
<dbReference type="InterPro" id="IPR032413">
    <property type="entry name" value="Arm_3"/>
</dbReference>
<proteinExistence type="inferred from homology"/>
<evidence type="ECO:0000313" key="9">
    <source>
        <dbReference type="EMBL" id="SOQ56810.1"/>
    </source>
</evidence>
<dbReference type="FunFam" id="1.20.5.690:FF:000001">
    <property type="entry name" value="Importin subunit alpha"/>
    <property type="match status" value="1"/>
</dbReference>
<sequence>MSGGHKHRYKNAGLSADELRRRREEEGVQLRKQKREQQLFKRRNVNLPAPNAPDNLLQDDINISASEDITPAMVAALYSDNPQEQVAATQKFRKLLSQEPNPPIDEVIRTGIVPKFVEFLTTINPALQFEAAWALTNIASGSSEQTRVVVECGAVPVLVSLVGGGASDDVREQAVWALGNVAGDSPRCRDTVLAAGILPPLLEILNKYTRLSMTKNAVWTLSNLCRGKNPPTNFEAVAPGIPVLARLLHHTDADVLSDACWALSYLSDGPNEKIQAVIDAGVCRRLVELLMHNKSTVVSAALRAVGNIVTGNDAQTQAVLNCNPLPNLHALLRSSTEALRKESCWTLSNITAGNAAQIQEVIDANIFPALIEILGQAEFKTRKEAAWAITNATSGGSHDQIRYLVEQGCIPPLCELLTLTDAKTVQVALNGLDNILKAGQQADQRDNPYAVLIEECFGLDKIEFLQSHENLDIYQKSFEIIENYFGSEEEDGRTAPAVSSTTDQYQFSTDQSVPMGGFQF</sequence>
<feature type="repeat" description="ARM" evidence="6">
    <location>
        <begin position="111"/>
        <end position="153"/>
    </location>
</feature>
<reference evidence="11" key="2">
    <citation type="submission" date="2025-04" db="UniProtKB">
        <authorList>
            <consortium name="RefSeq"/>
        </authorList>
    </citation>
    <scope>IDENTIFICATION</scope>
    <source>
        <tissue evidence="11">Whole larval tissue</tissue>
    </source>
</reference>
<evidence type="ECO:0000256" key="1">
    <source>
        <dbReference type="ARBA" id="ARBA00010394"/>
    </source>
</evidence>
<organism evidence="9">
    <name type="scientific">Spodoptera frugiperda</name>
    <name type="common">Fall armyworm</name>
    <dbReference type="NCBI Taxonomy" id="7108"/>
    <lineage>
        <taxon>Eukaryota</taxon>
        <taxon>Metazoa</taxon>
        <taxon>Ecdysozoa</taxon>
        <taxon>Arthropoda</taxon>
        <taxon>Hexapoda</taxon>
        <taxon>Insecta</taxon>
        <taxon>Pterygota</taxon>
        <taxon>Neoptera</taxon>
        <taxon>Endopterygota</taxon>
        <taxon>Lepidoptera</taxon>
        <taxon>Glossata</taxon>
        <taxon>Ditrysia</taxon>
        <taxon>Noctuoidea</taxon>
        <taxon>Noctuidae</taxon>
        <taxon>Amphipyrinae</taxon>
        <taxon>Spodoptera</taxon>
    </lineage>
</organism>
<dbReference type="CTD" id="40160"/>
<evidence type="ECO:0000313" key="11">
    <source>
        <dbReference type="RefSeq" id="XP_035438337.1"/>
    </source>
</evidence>
<dbReference type="GO" id="GO:0006606">
    <property type="term" value="P:protein import into nucleus"/>
    <property type="evidence" value="ECO:0007669"/>
    <property type="project" value="InterPro"/>
</dbReference>
<dbReference type="FunFam" id="1.25.10.10:FF:000021">
    <property type="entry name" value="Importin subunit alpha"/>
    <property type="match status" value="1"/>
</dbReference>
<evidence type="ECO:0000259" key="8">
    <source>
        <dbReference type="PROSITE" id="PS51214"/>
    </source>
</evidence>
<dbReference type="Gene3D" id="1.20.5.690">
    <property type="entry name" value="Importin-alpha, importin-beta-binding domain"/>
    <property type="match status" value="1"/>
</dbReference>
<dbReference type="InterPro" id="IPR002652">
    <property type="entry name" value="Importin-a_IBB"/>
</dbReference>
<protein>
    <recommendedName>
        <fullName evidence="5">Importin subunit alpha</fullName>
    </recommendedName>
</protein>
<dbReference type="GeneID" id="118268141"/>
<dbReference type="InterPro" id="IPR036975">
    <property type="entry name" value="Importin-a_IBB_sf"/>
</dbReference>
<evidence type="ECO:0000256" key="4">
    <source>
        <dbReference type="ARBA" id="ARBA00022927"/>
    </source>
</evidence>
<dbReference type="Pfam" id="PF00514">
    <property type="entry name" value="Arm"/>
    <property type="match status" value="8"/>
</dbReference>
<dbReference type="OrthoDB" id="29145at2759"/>
<comment type="similarity">
    <text evidence="1 5">Belongs to the importin alpha family.</text>
</comment>
<dbReference type="InterPro" id="IPR000225">
    <property type="entry name" value="Armadillo"/>
</dbReference>
<feature type="domain" description="IBB" evidence="8">
    <location>
        <begin position="1"/>
        <end position="52"/>
    </location>
</feature>
<dbReference type="Pfam" id="PF01749">
    <property type="entry name" value="IBB"/>
    <property type="match status" value="1"/>
</dbReference>
<dbReference type="Pfam" id="PF16186">
    <property type="entry name" value="Arm_3"/>
    <property type="match status" value="1"/>
</dbReference>
<evidence type="ECO:0000256" key="2">
    <source>
        <dbReference type="ARBA" id="ARBA00022448"/>
    </source>
</evidence>
<dbReference type="InterPro" id="IPR016024">
    <property type="entry name" value="ARM-type_fold"/>
</dbReference>
<evidence type="ECO:0000256" key="6">
    <source>
        <dbReference type="PROSITE-ProRule" id="PRU00259"/>
    </source>
</evidence>
<feature type="compositionally biased region" description="Polar residues" evidence="7">
    <location>
        <begin position="497"/>
        <end position="512"/>
    </location>
</feature>
<dbReference type="PROSITE" id="PS51214">
    <property type="entry name" value="IBB"/>
    <property type="match status" value="1"/>
</dbReference>
<keyword evidence="4 5" id="KW-0653">Protein transport</keyword>
<dbReference type="RefSeq" id="XP_035438337.1">
    <property type="nucleotide sequence ID" value="XM_035582444.2"/>
</dbReference>
<keyword evidence="10" id="KW-1185">Reference proteome</keyword>
<name>A0A2H1WUS7_SPOFR</name>
<evidence type="ECO:0000256" key="5">
    <source>
        <dbReference type="PIRNR" id="PIRNR005673"/>
    </source>
</evidence>
<dbReference type="InterPro" id="IPR011989">
    <property type="entry name" value="ARM-like"/>
</dbReference>
<gene>
    <name evidence="11" type="primary">LOC118268141</name>
    <name evidence="9" type="ORF">SFRICE_008489</name>
</gene>
<dbReference type="SMR" id="A0A2H1WUS7"/>